<proteinExistence type="predicted"/>
<gene>
    <name evidence="1" type="ORF">PBV87_18930</name>
</gene>
<sequence length="96" mass="11344">MKAQDYINQYLPQINEATDEAQLKDICSSVFLAFLDDTAELVKSRNAVEDEAIISVLNEEGDKWSKFCRIMNQQQEVVKFNEDMFLDYWRERLDLE</sequence>
<reference evidence="1" key="1">
    <citation type="journal article" date="2023" name="Int. J. Syst. Evol. Microbiol.">
        <title>&lt;i&gt;Holtiella tumoricola&lt;/i&gt; gen. nov. sp. nov., isolated from a human clinical sample.</title>
        <authorList>
            <person name="Allen-Vercoe E."/>
            <person name="Daigneault M.C."/>
            <person name="Vancuren S.J."/>
            <person name="Cochrane K."/>
            <person name="O'Neal L.L."/>
            <person name="Sankaranarayanan K."/>
            <person name="Lawson P.A."/>
        </authorList>
    </citation>
    <scope>NUCLEOTIDE SEQUENCE</scope>
    <source>
        <strain evidence="1">CC70A</strain>
    </source>
</reference>
<dbReference type="EMBL" id="JAQIFT010000065">
    <property type="protein sequence ID" value="MDA3733558.1"/>
    <property type="molecule type" value="Genomic_DNA"/>
</dbReference>
<keyword evidence="2" id="KW-1185">Reference proteome</keyword>
<evidence type="ECO:0000313" key="2">
    <source>
        <dbReference type="Proteomes" id="UP001169242"/>
    </source>
</evidence>
<organism evidence="1 2">
    <name type="scientific">Holtiella tumoricola</name>
    <dbReference type="NCBI Taxonomy" id="3018743"/>
    <lineage>
        <taxon>Bacteria</taxon>
        <taxon>Bacillati</taxon>
        <taxon>Bacillota</taxon>
        <taxon>Clostridia</taxon>
        <taxon>Lachnospirales</taxon>
        <taxon>Cellulosilyticaceae</taxon>
        <taxon>Holtiella</taxon>
    </lineage>
</organism>
<dbReference type="AlphaFoldDB" id="A0AA42DRE2"/>
<protein>
    <submittedName>
        <fullName evidence="1">Uncharacterized protein</fullName>
    </submittedName>
</protein>
<name>A0AA42DRE2_9FIRM</name>
<accession>A0AA42DRE2</accession>
<comment type="caution">
    <text evidence="1">The sequence shown here is derived from an EMBL/GenBank/DDBJ whole genome shotgun (WGS) entry which is preliminary data.</text>
</comment>
<dbReference type="RefSeq" id="WP_053986084.1">
    <property type="nucleotide sequence ID" value="NZ_JAQIFT010000065.1"/>
</dbReference>
<dbReference type="Proteomes" id="UP001169242">
    <property type="component" value="Unassembled WGS sequence"/>
</dbReference>
<evidence type="ECO:0000313" key="1">
    <source>
        <dbReference type="EMBL" id="MDA3733558.1"/>
    </source>
</evidence>